<dbReference type="InterPro" id="IPR000836">
    <property type="entry name" value="PRTase_dom"/>
</dbReference>
<dbReference type="Pfam" id="PF13793">
    <property type="entry name" value="Pribosyltran_N"/>
    <property type="match status" value="1"/>
</dbReference>
<organism evidence="9">
    <name type="scientific">uncultured marine thaumarchaeote KM3_86_F11</name>
    <dbReference type="NCBI Taxonomy" id="1456322"/>
    <lineage>
        <taxon>Archaea</taxon>
        <taxon>Nitrososphaerota</taxon>
        <taxon>environmental samples</taxon>
    </lineage>
</organism>
<comment type="catalytic activity">
    <reaction evidence="7">
        <text>D-ribose 5-phosphate + ATP = 5-phospho-alpha-D-ribose 1-diphosphate + AMP + H(+)</text>
        <dbReference type="Rhea" id="RHEA:15609"/>
        <dbReference type="ChEBI" id="CHEBI:15378"/>
        <dbReference type="ChEBI" id="CHEBI:30616"/>
        <dbReference type="ChEBI" id="CHEBI:58017"/>
        <dbReference type="ChEBI" id="CHEBI:78346"/>
        <dbReference type="ChEBI" id="CHEBI:456215"/>
        <dbReference type="EC" id="2.7.6.1"/>
    </reaction>
</comment>
<dbReference type="NCBIfam" id="TIGR01251">
    <property type="entry name" value="ribP_PPkin"/>
    <property type="match status" value="1"/>
</dbReference>
<sequence length="298" mass="33104">MIILSEWIVMSGPSSLELSTSISNSLEIDLFEVENKSFPDGEHKVRIHNDVQDKNIILVQSLYPSVDFHFMQFLLTAYKLSQMGSKVYACVPYLAYARQDLEFQRGEVASLAVVSRLFRSIGVNSLLTVDIHSTHGLGYFSFPTYSVSAMPLLAKYVKNNLDLTSPLAVSPDFGGSSRVEAFSKLLDVEFISLKKSRSRTTGEVIMEESNVEVEGRDILLVDDMISTGTSIVRAANYLKKLGSRRIITLCTHALLVNEAVNSIKESGVDEIIATNTIPNDVSKIDVTEIIVDHYKSLR</sequence>
<keyword evidence="6" id="KW-0067">ATP-binding</keyword>
<dbReference type="SMART" id="SM01400">
    <property type="entry name" value="Pribosyltran_N"/>
    <property type="match status" value="1"/>
</dbReference>
<evidence type="ECO:0000256" key="5">
    <source>
        <dbReference type="ARBA" id="ARBA00022777"/>
    </source>
</evidence>
<dbReference type="Pfam" id="PF14572">
    <property type="entry name" value="Pribosyl_synth"/>
    <property type="match status" value="1"/>
</dbReference>
<dbReference type="InterPro" id="IPR029057">
    <property type="entry name" value="PRTase-like"/>
</dbReference>
<dbReference type="SUPFAM" id="SSF53271">
    <property type="entry name" value="PRTase-like"/>
    <property type="match status" value="2"/>
</dbReference>
<evidence type="ECO:0000256" key="2">
    <source>
        <dbReference type="ARBA" id="ARBA00022679"/>
    </source>
</evidence>
<evidence type="ECO:0000256" key="7">
    <source>
        <dbReference type="ARBA" id="ARBA00049535"/>
    </source>
</evidence>
<keyword evidence="5 9" id="KW-0418">Kinase</keyword>
<dbReference type="GO" id="GO:0005737">
    <property type="term" value="C:cytoplasm"/>
    <property type="evidence" value="ECO:0007669"/>
    <property type="project" value="TreeGrafter"/>
</dbReference>
<evidence type="ECO:0000259" key="8">
    <source>
        <dbReference type="Pfam" id="PF13793"/>
    </source>
</evidence>
<proteinExistence type="predicted"/>
<dbReference type="PANTHER" id="PTHR10210">
    <property type="entry name" value="RIBOSE-PHOSPHATE DIPHOSPHOKINASE FAMILY MEMBER"/>
    <property type="match status" value="1"/>
</dbReference>
<evidence type="ECO:0000256" key="1">
    <source>
        <dbReference type="ARBA" id="ARBA00013247"/>
    </source>
</evidence>
<dbReference type="EC" id="2.7.6.1" evidence="1"/>
<dbReference type="FunFam" id="3.40.50.2020:FF:000014">
    <property type="entry name" value="Ribose-phosphate pyrophosphokinase 1"/>
    <property type="match status" value="1"/>
</dbReference>
<dbReference type="GO" id="GO:0002189">
    <property type="term" value="C:ribose phosphate diphosphokinase complex"/>
    <property type="evidence" value="ECO:0007669"/>
    <property type="project" value="TreeGrafter"/>
</dbReference>
<dbReference type="EMBL" id="KF901136">
    <property type="protein sequence ID" value="AIF19381.1"/>
    <property type="molecule type" value="Genomic_DNA"/>
</dbReference>
<dbReference type="GO" id="GO:0004749">
    <property type="term" value="F:ribose phosphate diphosphokinase activity"/>
    <property type="evidence" value="ECO:0007669"/>
    <property type="project" value="UniProtKB-EC"/>
</dbReference>
<dbReference type="PANTHER" id="PTHR10210:SF32">
    <property type="entry name" value="RIBOSE-PHOSPHATE PYROPHOSPHOKINASE 2"/>
    <property type="match status" value="1"/>
</dbReference>
<dbReference type="Gene3D" id="3.40.50.2020">
    <property type="match status" value="2"/>
</dbReference>
<dbReference type="GO" id="GO:0000287">
    <property type="term" value="F:magnesium ion binding"/>
    <property type="evidence" value="ECO:0007669"/>
    <property type="project" value="InterPro"/>
</dbReference>
<gene>
    <name evidence="9" type="primary">PRPS</name>
    <name evidence="9" type="synonym">prsA</name>
</gene>
<dbReference type="InterPro" id="IPR005946">
    <property type="entry name" value="Rib-P_diPkinase"/>
</dbReference>
<dbReference type="CDD" id="cd06223">
    <property type="entry name" value="PRTases_typeI"/>
    <property type="match status" value="1"/>
</dbReference>
<dbReference type="GO" id="GO:0005524">
    <property type="term" value="F:ATP binding"/>
    <property type="evidence" value="ECO:0007669"/>
    <property type="project" value="UniProtKB-KW"/>
</dbReference>
<evidence type="ECO:0000256" key="4">
    <source>
        <dbReference type="ARBA" id="ARBA00022741"/>
    </source>
</evidence>
<accession>A0A075HSN2</accession>
<dbReference type="InterPro" id="IPR029099">
    <property type="entry name" value="Pribosyltran_N"/>
</dbReference>
<feature type="domain" description="Ribose-phosphate pyrophosphokinase N-terminal" evidence="8">
    <location>
        <begin position="9"/>
        <end position="122"/>
    </location>
</feature>
<dbReference type="GO" id="GO:0006164">
    <property type="term" value="P:purine nucleotide biosynthetic process"/>
    <property type="evidence" value="ECO:0007669"/>
    <property type="project" value="TreeGrafter"/>
</dbReference>
<name>A0A075HSN2_9ARCH</name>
<dbReference type="GO" id="GO:0006015">
    <property type="term" value="P:5-phosphoribose 1-diphosphate biosynthetic process"/>
    <property type="evidence" value="ECO:0007669"/>
    <property type="project" value="TreeGrafter"/>
</dbReference>
<dbReference type="GO" id="GO:0016301">
    <property type="term" value="F:kinase activity"/>
    <property type="evidence" value="ECO:0007669"/>
    <property type="project" value="UniProtKB-KW"/>
</dbReference>
<keyword evidence="3" id="KW-0545">Nucleotide biosynthesis</keyword>
<reference evidence="9" key="1">
    <citation type="journal article" date="2014" name="Genome Biol. Evol.">
        <title>Pangenome evidence for extensive interdomain horizontal transfer affecting lineage core and shell genes in uncultured planktonic thaumarchaeota and euryarchaeota.</title>
        <authorList>
            <person name="Deschamps P."/>
            <person name="Zivanovic Y."/>
            <person name="Moreira D."/>
            <person name="Rodriguez-Valera F."/>
            <person name="Lopez-Garcia P."/>
        </authorList>
    </citation>
    <scope>NUCLEOTIDE SEQUENCE</scope>
</reference>
<keyword evidence="4" id="KW-0547">Nucleotide-binding</keyword>
<keyword evidence="2 9" id="KW-0808">Transferase</keyword>
<evidence type="ECO:0000313" key="9">
    <source>
        <dbReference type="EMBL" id="AIF19381.1"/>
    </source>
</evidence>
<evidence type="ECO:0000256" key="3">
    <source>
        <dbReference type="ARBA" id="ARBA00022727"/>
    </source>
</evidence>
<evidence type="ECO:0000256" key="6">
    <source>
        <dbReference type="ARBA" id="ARBA00022840"/>
    </source>
</evidence>
<dbReference type="AlphaFoldDB" id="A0A075HSN2"/>
<protein>
    <recommendedName>
        <fullName evidence="1">ribose-phosphate diphosphokinase</fullName>
        <ecNumber evidence="1">2.7.6.1</ecNumber>
    </recommendedName>
</protein>